<sequence length="114" mass="11534">MAGKYLSLSKILSIIGGLLMLIIGVLSLLSHLNIFSYSVPLGYAGLGLLGALVGAIVLIAVGVLTLMATGTVKKSSSKVGFNGVTILILGIVGLLFGGGVWAILLIIAGILMLI</sequence>
<reference evidence="2" key="1">
    <citation type="submission" date="2022-09" db="EMBL/GenBank/DDBJ databases">
        <title>Actin cytoskeleton and complex cell architecture in an #Asgard archaeon.</title>
        <authorList>
            <person name="Ponce Toledo R.I."/>
            <person name="Schleper C."/>
            <person name="Rodrigues Oliveira T."/>
            <person name="Wollweber F."/>
            <person name="Xu J."/>
            <person name="Rittmann S."/>
            <person name="Klingl A."/>
            <person name="Pilhofer M."/>
        </authorList>
    </citation>
    <scope>NUCLEOTIDE SEQUENCE</scope>
    <source>
        <strain evidence="2">B-35</strain>
    </source>
</reference>
<keyword evidence="1" id="KW-1133">Transmembrane helix</keyword>
<gene>
    <name evidence="2" type="ORF">NEF87_003082</name>
</gene>
<dbReference type="EMBL" id="CP104013">
    <property type="protein sequence ID" value="UYP46797.1"/>
    <property type="molecule type" value="Genomic_DNA"/>
</dbReference>
<protein>
    <recommendedName>
        <fullName evidence="4">DUF4064 domain-containing protein</fullName>
    </recommendedName>
</protein>
<keyword evidence="3" id="KW-1185">Reference proteome</keyword>
<name>A0ABY6HVA0_9ARCH</name>
<organism evidence="2 3">
    <name type="scientific">Candidatus Lokiarchaeum ossiferum</name>
    <dbReference type="NCBI Taxonomy" id="2951803"/>
    <lineage>
        <taxon>Archaea</taxon>
        <taxon>Promethearchaeati</taxon>
        <taxon>Promethearchaeota</taxon>
        <taxon>Promethearchaeia</taxon>
        <taxon>Promethearchaeales</taxon>
        <taxon>Promethearchaeaceae</taxon>
        <taxon>Candidatus Lokiarchaeum</taxon>
    </lineage>
</organism>
<dbReference type="Proteomes" id="UP001208689">
    <property type="component" value="Chromosome"/>
</dbReference>
<feature type="transmembrane region" description="Helical" evidence="1">
    <location>
        <begin position="12"/>
        <end position="35"/>
    </location>
</feature>
<keyword evidence="1" id="KW-0472">Membrane</keyword>
<keyword evidence="1" id="KW-0812">Transmembrane</keyword>
<evidence type="ECO:0008006" key="4">
    <source>
        <dbReference type="Google" id="ProtNLM"/>
    </source>
</evidence>
<evidence type="ECO:0000313" key="2">
    <source>
        <dbReference type="EMBL" id="UYP46797.1"/>
    </source>
</evidence>
<feature type="transmembrane region" description="Helical" evidence="1">
    <location>
        <begin position="79"/>
        <end position="112"/>
    </location>
</feature>
<accession>A0ABY6HVA0</accession>
<proteinExistence type="predicted"/>
<evidence type="ECO:0000256" key="1">
    <source>
        <dbReference type="SAM" id="Phobius"/>
    </source>
</evidence>
<feature type="transmembrane region" description="Helical" evidence="1">
    <location>
        <begin position="41"/>
        <end position="67"/>
    </location>
</feature>
<evidence type="ECO:0000313" key="3">
    <source>
        <dbReference type="Proteomes" id="UP001208689"/>
    </source>
</evidence>